<dbReference type="InterPro" id="IPR016181">
    <property type="entry name" value="Acyl_CoA_acyltransferase"/>
</dbReference>
<sequence>MTSFAIKHATSLDIPLIISIQERTWQPTYGEILNPEQISYMFDKIYSTQALEQQMDEGQRFFILTSSGEPLGFAAVKDEGDLVFKLHKIYVLPSAQGSGAGRHLLDEAETYVRSTGGQKLVLNVNRYNKARSFYEKMGYKVIREEDIPIGPYWMNDYVLEKELC</sequence>
<dbReference type="PANTHER" id="PTHR43877">
    <property type="entry name" value="AMINOALKYLPHOSPHONATE N-ACETYLTRANSFERASE-RELATED-RELATED"/>
    <property type="match status" value="1"/>
</dbReference>
<dbReference type="CDD" id="cd04301">
    <property type="entry name" value="NAT_SF"/>
    <property type="match status" value="1"/>
</dbReference>
<dbReference type="InterPro" id="IPR000182">
    <property type="entry name" value="GNAT_dom"/>
</dbReference>
<keyword evidence="1 4" id="KW-0808">Transferase</keyword>
<evidence type="ECO:0000313" key="4">
    <source>
        <dbReference type="EMBL" id="CAG5016285.1"/>
    </source>
</evidence>
<gene>
    <name evidence="4" type="ORF">DYBT9275_05521</name>
</gene>
<evidence type="ECO:0000256" key="1">
    <source>
        <dbReference type="ARBA" id="ARBA00022679"/>
    </source>
</evidence>
<evidence type="ECO:0000313" key="5">
    <source>
        <dbReference type="Proteomes" id="UP000680038"/>
    </source>
</evidence>
<dbReference type="EMBL" id="CAJRAF010000004">
    <property type="protein sequence ID" value="CAG5016285.1"/>
    <property type="molecule type" value="Genomic_DNA"/>
</dbReference>
<keyword evidence="5" id="KW-1185">Reference proteome</keyword>
<dbReference type="AlphaFoldDB" id="A0A916JHM2"/>
<name>A0A916JHM2_9BACT</name>
<comment type="caution">
    <text evidence="4">The sequence shown here is derived from an EMBL/GenBank/DDBJ whole genome shotgun (WGS) entry which is preliminary data.</text>
</comment>
<reference evidence="4" key="1">
    <citation type="submission" date="2021-04" db="EMBL/GenBank/DDBJ databases">
        <authorList>
            <person name="Rodrigo-Torres L."/>
            <person name="Arahal R. D."/>
            <person name="Lucena T."/>
        </authorList>
    </citation>
    <scope>NUCLEOTIDE SEQUENCE</scope>
    <source>
        <strain evidence="4">CECT 9275</strain>
    </source>
</reference>
<dbReference type="GO" id="GO:0016747">
    <property type="term" value="F:acyltransferase activity, transferring groups other than amino-acyl groups"/>
    <property type="evidence" value="ECO:0007669"/>
    <property type="project" value="InterPro"/>
</dbReference>
<accession>A0A916JHM2</accession>
<evidence type="ECO:0000259" key="3">
    <source>
        <dbReference type="PROSITE" id="PS51186"/>
    </source>
</evidence>
<keyword evidence="2 4" id="KW-0012">Acyltransferase</keyword>
<dbReference type="SUPFAM" id="SSF55729">
    <property type="entry name" value="Acyl-CoA N-acyltransferases (Nat)"/>
    <property type="match status" value="1"/>
</dbReference>
<dbReference type="InterPro" id="IPR050832">
    <property type="entry name" value="Bact_Acetyltransf"/>
</dbReference>
<feature type="domain" description="N-acetyltransferase" evidence="3">
    <location>
        <begin position="4"/>
        <end position="159"/>
    </location>
</feature>
<dbReference type="PROSITE" id="PS51186">
    <property type="entry name" value="GNAT"/>
    <property type="match status" value="1"/>
</dbReference>
<dbReference type="EC" id="2.3.1.-" evidence="4"/>
<dbReference type="Proteomes" id="UP000680038">
    <property type="component" value="Unassembled WGS sequence"/>
</dbReference>
<dbReference type="Gene3D" id="3.40.630.30">
    <property type="match status" value="1"/>
</dbReference>
<protein>
    <submittedName>
        <fullName evidence="4">N-acetyltransferase</fullName>
        <ecNumber evidence="4">2.3.1.-</ecNumber>
    </submittedName>
</protein>
<dbReference type="Pfam" id="PF13673">
    <property type="entry name" value="Acetyltransf_10"/>
    <property type="match status" value="1"/>
</dbReference>
<proteinExistence type="predicted"/>
<dbReference type="RefSeq" id="WP_215241897.1">
    <property type="nucleotide sequence ID" value="NZ_CAJRAF010000004.1"/>
</dbReference>
<dbReference type="PANTHER" id="PTHR43877:SF2">
    <property type="entry name" value="AMINOALKYLPHOSPHONATE N-ACETYLTRANSFERASE-RELATED"/>
    <property type="match status" value="1"/>
</dbReference>
<organism evidence="4 5">
    <name type="scientific">Dyadobacter helix</name>
    <dbReference type="NCBI Taxonomy" id="2822344"/>
    <lineage>
        <taxon>Bacteria</taxon>
        <taxon>Pseudomonadati</taxon>
        <taxon>Bacteroidota</taxon>
        <taxon>Cytophagia</taxon>
        <taxon>Cytophagales</taxon>
        <taxon>Spirosomataceae</taxon>
        <taxon>Dyadobacter</taxon>
    </lineage>
</organism>
<evidence type="ECO:0000256" key="2">
    <source>
        <dbReference type="ARBA" id="ARBA00023315"/>
    </source>
</evidence>